<dbReference type="PANTHER" id="PTHR33170">
    <property type="entry name" value="DUF4283 DOMAIN-CONTAINING PROTEIN-RELATED"/>
    <property type="match status" value="1"/>
</dbReference>
<dbReference type="SUPFAM" id="SSF57756">
    <property type="entry name" value="Retrovirus zinc finger-like domains"/>
    <property type="match status" value="1"/>
</dbReference>
<accession>A0A453H670</accession>
<feature type="compositionally biased region" description="Polar residues" evidence="2">
    <location>
        <begin position="113"/>
        <end position="128"/>
    </location>
</feature>
<dbReference type="InterPro" id="IPR036875">
    <property type="entry name" value="Znf_CCHC_sf"/>
</dbReference>
<evidence type="ECO:0000313" key="4">
    <source>
        <dbReference type="EnsemblPlants" id="AET4Gv20079300.1"/>
    </source>
</evidence>
<reference evidence="4" key="4">
    <citation type="submission" date="2019-03" db="UniProtKB">
        <authorList>
            <consortium name="EnsemblPlants"/>
        </authorList>
    </citation>
    <scope>IDENTIFICATION</scope>
</reference>
<dbReference type="Proteomes" id="UP000015105">
    <property type="component" value="Chromosome 4D"/>
</dbReference>
<feature type="region of interest" description="Disordered" evidence="2">
    <location>
        <begin position="96"/>
        <end position="153"/>
    </location>
</feature>
<evidence type="ECO:0000313" key="5">
    <source>
        <dbReference type="Proteomes" id="UP000015105"/>
    </source>
</evidence>
<keyword evidence="1" id="KW-0479">Metal-binding</keyword>
<dbReference type="GO" id="GO:0003676">
    <property type="term" value="F:nucleic acid binding"/>
    <property type="evidence" value="ECO:0007669"/>
    <property type="project" value="InterPro"/>
</dbReference>
<dbReference type="EnsemblPlants" id="AET4Gv20079300.1">
    <property type="protein sequence ID" value="AET4Gv20079300.1"/>
    <property type="gene ID" value="AET4Gv20079300"/>
</dbReference>
<reference evidence="4" key="3">
    <citation type="journal article" date="2017" name="Nature">
        <title>Genome sequence of the progenitor of the wheat D genome Aegilops tauschii.</title>
        <authorList>
            <person name="Luo M.C."/>
            <person name="Gu Y.Q."/>
            <person name="Puiu D."/>
            <person name="Wang H."/>
            <person name="Twardziok S.O."/>
            <person name="Deal K.R."/>
            <person name="Huo N."/>
            <person name="Zhu T."/>
            <person name="Wang L."/>
            <person name="Wang Y."/>
            <person name="McGuire P.E."/>
            <person name="Liu S."/>
            <person name="Long H."/>
            <person name="Ramasamy R.K."/>
            <person name="Rodriguez J.C."/>
            <person name="Van S.L."/>
            <person name="Yuan L."/>
            <person name="Wang Z."/>
            <person name="Xia Z."/>
            <person name="Xiao L."/>
            <person name="Anderson O.D."/>
            <person name="Ouyang S."/>
            <person name="Liang Y."/>
            <person name="Zimin A.V."/>
            <person name="Pertea G."/>
            <person name="Qi P."/>
            <person name="Bennetzen J.L."/>
            <person name="Dai X."/>
            <person name="Dawson M.W."/>
            <person name="Muller H.G."/>
            <person name="Kugler K."/>
            <person name="Rivarola-Duarte L."/>
            <person name="Spannagl M."/>
            <person name="Mayer K.F.X."/>
            <person name="Lu F.H."/>
            <person name="Bevan M.W."/>
            <person name="Leroy P."/>
            <person name="Li P."/>
            <person name="You F.M."/>
            <person name="Sun Q."/>
            <person name="Liu Z."/>
            <person name="Lyons E."/>
            <person name="Wicker T."/>
            <person name="Salzberg S.L."/>
            <person name="Devos K.M."/>
            <person name="Dvorak J."/>
        </authorList>
    </citation>
    <scope>NUCLEOTIDE SEQUENCE [LARGE SCALE GENOMIC DNA]</scope>
    <source>
        <strain evidence="4">cv. AL8/78</strain>
    </source>
</reference>
<sequence length="696" mass="76552">EEHFGQLWLIPSPPRRRLPPPQPSHHVHPLPSGFTCWIRKDLISSHSFTAADCHPVPRRAFDPIPRIIKVSREGLGPGSLSFVAVVKQGSTMADRRVAGAGSGAGGPSKAATQRANSQGGRRQPSAPTSKEPVPVAKPTRSIASTAASSQVQSSQSVEVEMEQVLDPRYKDMICFNCGGPGHYVGNCIKPKTCFICQQNHNVNNCAAWTRVQPTAAFFGSGASGLGFYHVDVPIANESNWLNFQNCDVVNILKGVVDKELLLSILTATFCKTRQWPWQIRGLSSKTFLVRFPPWKKVEDLIELPGFSLPQDVSVTLTEWKGACEPFGELVEAWVLIEGIPPKWCTWEVFAQIASLFGVLTDVDWNGMFRTFFENVRIKIACRDPTKIPFERLIEMKRKLFLLGFTVEGFEQVGGVDSVIDIEDDDGFEGEGAAEGQKDEGGNVQKDGLEELLDSEGGIDELDKANITTQSKDKQKGPQAGMFCSGSEHETFILECVNADKEEHLVTEKRTDLKDFCPYALMESTPSRPLVKIVEGPKCSGGKLESMEYCESILKSVDFSESEEEDSKDDELETLPPEAVQAIQNISLKRSLLETLDQAQDQKPKAEKTKWGPILIQKPITRGHGNLNIMEKADAYKRKQNLEIPKEIKGKKMARYTLCAGSGGGNNQAMENPIFRGPGCSSSPVLKAFGASKRGSA</sequence>
<keyword evidence="1" id="KW-0862">Zinc</keyword>
<keyword evidence="1" id="KW-0863">Zinc-finger</keyword>
<dbReference type="InterPro" id="IPR001878">
    <property type="entry name" value="Znf_CCHC"/>
</dbReference>
<dbReference type="GO" id="GO:0008270">
    <property type="term" value="F:zinc ion binding"/>
    <property type="evidence" value="ECO:0007669"/>
    <property type="project" value="UniProtKB-KW"/>
</dbReference>
<protein>
    <recommendedName>
        <fullName evidence="3">CCHC-type domain-containing protein</fullName>
    </recommendedName>
</protein>
<dbReference type="Gramene" id="AET4Gv20079300.1">
    <property type="protein sequence ID" value="AET4Gv20079300.1"/>
    <property type="gene ID" value="AET4Gv20079300"/>
</dbReference>
<feature type="domain" description="CCHC-type" evidence="3">
    <location>
        <begin position="174"/>
        <end position="187"/>
    </location>
</feature>
<proteinExistence type="predicted"/>
<dbReference type="PROSITE" id="PS50158">
    <property type="entry name" value="ZF_CCHC"/>
    <property type="match status" value="1"/>
</dbReference>
<evidence type="ECO:0000256" key="2">
    <source>
        <dbReference type="SAM" id="MobiDB-lite"/>
    </source>
</evidence>
<dbReference type="AlphaFoldDB" id="A0A453H670"/>
<dbReference type="Gene3D" id="4.10.60.10">
    <property type="entry name" value="Zinc finger, CCHC-type"/>
    <property type="match status" value="1"/>
</dbReference>
<dbReference type="STRING" id="200361.A0A453H670"/>
<name>A0A453H670_AEGTS</name>
<evidence type="ECO:0000256" key="1">
    <source>
        <dbReference type="PROSITE-ProRule" id="PRU00047"/>
    </source>
</evidence>
<reference evidence="5" key="1">
    <citation type="journal article" date="2014" name="Science">
        <title>Ancient hybridizations among the ancestral genomes of bread wheat.</title>
        <authorList>
            <consortium name="International Wheat Genome Sequencing Consortium,"/>
            <person name="Marcussen T."/>
            <person name="Sandve S.R."/>
            <person name="Heier L."/>
            <person name="Spannagl M."/>
            <person name="Pfeifer M."/>
            <person name="Jakobsen K.S."/>
            <person name="Wulff B.B."/>
            <person name="Steuernagel B."/>
            <person name="Mayer K.F."/>
            <person name="Olsen O.A."/>
        </authorList>
    </citation>
    <scope>NUCLEOTIDE SEQUENCE [LARGE SCALE GENOMIC DNA]</scope>
    <source>
        <strain evidence="5">cv. AL8/78</strain>
    </source>
</reference>
<keyword evidence="5" id="KW-1185">Reference proteome</keyword>
<evidence type="ECO:0000259" key="3">
    <source>
        <dbReference type="PROSITE" id="PS50158"/>
    </source>
</evidence>
<reference evidence="4" key="5">
    <citation type="journal article" date="2021" name="G3 (Bethesda)">
        <title>Aegilops tauschii genome assembly Aet v5.0 features greater sequence contiguity and improved annotation.</title>
        <authorList>
            <person name="Wang L."/>
            <person name="Zhu T."/>
            <person name="Rodriguez J.C."/>
            <person name="Deal K.R."/>
            <person name="Dubcovsky J."/>
            <person name="McGuire P.E."/>
            <person name="Lux T."/>
            <person name="Spannagl M."/>
            <person name="Mayer K.F.X."/>
            <person name="Baldrich P."/>
            <person name="Meyers B.C."/>
            <person name="Huo N."/>
            <person name="Gu Y.Q."/>
            <person name="Zhou H."/>
            <person name="Devos K.M."/>
            <person name="Bennetzen J.L."/>
            <person name="Unver T."/>
            <person name="Budak H."/>
            <person name="Gulick P.J."/>
            <person name="Galiba G."/>
            <person name="Kalapos B."/>
            <person name="Nelson D.R."/>
            <person name="Li P."/>
            <person name="You F.M."/>
            <person name="Luo M.C."/>
            <person name="Dvorak J."/>
        </authorList>
    </citation>
    <scope>NUCLEOTIDE SEQUENCE [LARGE SCALE GENOMIC DNA]</scope>
    <source>
        <strain evidence="4">cv. AL8/78</strain>
    </source>
</reference>
<organism evidence="4 5">
    <name type="scientific">Aegilops tauschii subsp. strangulata</name>
    <name type="common">Goatgrass</name>
    <dbReference type="NCBI Taxonomy" id="200361"/>
    <lineage>
        <taxon>Eukaryota</taxon>
        <taxon>Viridiplantae</taxon>
        <taxon>Streptophyta</taxon>
        <taxon>Embryophyta</taxon>
        <taxon>Tracheophyta</taxon>
        <taxon>Spermatophyta</taxon>
        <taxon>Magnoliopsida</taxon>
        <taxon>Liliopsida</taxon>
        <taxon>Poales</taxon>
        <taxon>Poaceae</taxon>
        <taxon>BOP clade</taxon>
        <taxon>Pooideae</taxon>
        <taxon>Triticodae</taxon>
        <taxon>Triticeae</taxon>
        <taxon>Triticinae</taxon>
        <taxon>Aegilops</taxon>
    </lineage>
</organism>
<reference evidence="5" key="2">
    <citation type="journal article" date="2017" name="Nat. Plants">
        <title>The Aegilops tauschii genome reveals multiple impacts of transposons.</title>
        <authorList>
            <person name="Zhao G."/>
            <person name="Zou C."/>
            <person name="Li K."/>
            <person name="Wang K."/>
            <person name="Li T."/>
            <person name="Gao L."/>
            <person name="Zhang X."/>
            <person name="Wang H."/>
            <person name="Yang Z."/>
            <person name="Liu X."/>
            <person name="Jiang W."/>
            <person name="Mao L."/>
            <person name="Kong X."/>
            <person name="Jiao Y."/>
            <person name="Jia J."/>
        </authorList>
    </citation>
    <scope>NUCLEOTIDE SEQUENCE [LARGE SCALE GENOMIC DNA]</scope>
    <source>
        <strain evidence="5">cv. AL8/78</strain>
    </source>
</reference>
<dbReference type="PANTHER" id="PTHR33170:SF49">
    <property type="entry name" value="DUF4283 DOMAIN-CONTAINING PROTEIN"/>
    <property type="match status" value="1"/>
</dbReference>